<evidence type="ECO:0000256" key="1">
    <source>
        <dbReference type="SAM" id="MobiDB-lite"/>
    </source>
</evidence>
<evidence type="ECO:0000313" key="2">
    <source>
        <dbReference type="EMBL" id="CAJ0853360.1"/>
    </source>
</evidence>
<dbReference type="EMBL" id="OY288114">
    <property type="protein sequence ID" value="CAJ0853360.1"/>
    <property type="molecule type" value="Genomic_DNA"/>
</dbReference>
<protein>
    <submittedName>
        <fullName evidence="2">Uncharacterized protein</fullName>
    </submittedName>
</protein>
<reference evidence="2" key="1">
    <citation type="submission" date="2023-07" db="EMBL/GenBank/DDBJ databases">
        <authorList>
            <person name="Pelsma A.J. K."/>
        </authorList>
    </citation>
    <scope>NUCLEOTIDE SEQUENCE</scope>
</reference>
<name>A0AA48RA03_9ZZZZ</name>
<sequence>MHETQQLATILGGFSTPQLSLLGTASAASFFLYTRVSKRAAIKGSHPNHLPKEDRNRSDFLQLHARS</sequence>
<proteinExistence type="predicted"/>
<organism evidence="2">
    <name type="scientific">freshwater sediment metagenome</name>
    <dbReference type="NCBI Taxonomy" id="556182"/>
    <lineage>
        <taxon>unclassified sequences</taxon>
        <taxon>metagenomes</taxon>
        <taxon>ecological metagenomes</taxon>
    </lineage>
</organism>
<dbReference type="AlphaFoldDB" id="A0AA48RA03"/>
<feature type="region of interest" description="Disordered" evidence="1">
    <location>
        <begin position="44"/>
        <end position="67"/>
    </location>
</feature>
<gene>
    <name evidence="2" type="ORF">AMST5_00640</name>
</gene>
<accession>A0AA48RA03</accession>